<sequence>MQKVVWGRTANVFRPNYTRLDQSGIDALCHPAPVTPIILGSMVLVGDDRGGGEVKRDGDDGDEGNRGEDNRGEDNRGEGNGDECYLPACS</sequence>
<dbReference type="EMBL" id="WIGO01000032">
    <property type="protein sequence ID" value="KAF6836393.1"/>
    <property type="molecule type" value="Genomic_DNA"/>
</dbReference>
<keyword evidence="3" id="KW-1185">Reference proteome</keyword>
<name>A0A8H6KSN6_9PEZI</name>
<protein>
    <submittedName>
        <fullName evidence="2">Uncharacterized protein</fullName>
    </submittedName>
</protein>
<feature type="compositionally biased region" description="Basic and acidic residues" evidence="1">
    <location>
        <begin position="48"/>
        <end position="79"/>
    </location>
</feature>
<evidence type="ECO:0000313" key="3">
    <source>
        <dbReference type="Proteomes" id="UP000654918"/>
    </source>
</evidence>
<reference evidence="2" key="1">
    <citation type="journal article" date="2020" name="Phytopathology">
        <title>Genome Sequence Resources of Colletotrichum truncatum, C. plurivorum, C. musicola, and C. sojae: Four Species Pathogenic to Soybean (Glycine max).</title>
        <authorList>
            <person name="Rogerio F."/>
            <person name="Boufleur T.R."/>
            <person name="Ciampi-Guillardi M."/>
            <person name="Sukno S.A."/>
            <person name="Thon M.R."/>
            <person name="Massola Junior N.S."/>
            <person name="Baroncelli R."/>
        </authorList>
    </citation>
    <scope>NUCLEOTIDE SEQUENCE</scope>
    <source>
        <strain evidence="2">LFN00145</strain>
    </source>
</reference>
<feature type="region of interest" description="Disordered" evidence="1">
    <location>
        <begin position="48"/>
        <end position="90"/>
    </location>
</feature>
<proteinExistence type="predicted"/>
<organism evidence="2 3">
    <name type="scientific">Colletotrichum plurivorum</name>
    <dbReference type="NCBI Taxonomy" id="2175906"/>
    <lineage>
        <taxon>Eukaryota</taxon>
        <taxon>Fungi</taxon>
        <taxon>Dikarya</taxon>
        <taxon>Ascomycota</taxon>
        <taxon>Pezizomycotina</taxon>
        <taxon>Sordariomycetes</taxon>
        <taxon>Hypocreomycetidae</taxon>
        <taxon>Glomerellales</taxon>
        <taxon>Glomerellaceae</taxon>
        <taxon>Colletotrichum</taxon>
        <taxon>Colletotrichum orchidearum species complex</taxon>
    </lineage>
</organism>
<dbReference type="Proteomes" id="UP000654918">
    <property type="component" value="Unassembled WGS sequence"/>
</dbReference>
<comment type="caution">
    <text evidence="2">The sequence shown here is derived from an EMBL/GenBank/DDBJ whole genome shotgun (WGS) entry which is preliminary data.</text>
</comment>
<accession>A0A8H6KSN6</accession>
<evidence type="ECO:0000313" key="2">
    <source>
        <dbReference type="EMBL" id="KAF6836393.1"/>
    </source>
</evidence>
<dbReference type="AlphaFoldDB" id="A0A8H6KSN6"/>
<gene>
    <name evidence="2" type="ORF">CPLU01_03677</name>
</gene>
<evidence type="ECO:0000256" key="1">
    <source>
        <dbReference type="SAM" id="MobiDB-lite"/>
    </source>
</evidence>